<evidence type="ECO:0000256" key="1">
    <source>
        <dbReference type="SAM" id="Phobius"/>
    </source>
</evidence>
<dbReference type="AlphaFoldDB" id="A0A933KY46"/>
<proteinExistence type="predicted"/>
<keyword evidence="1" id="KW-1133">Transmembrane helix</keyword>
<protein>
    <submittedName>
        <fullName evidence="2">ABC-2 transporter permease</fullName>
    </submittedName>
</protein>
<evidence type="ECO:0000313" key="2">
    <source>
        <dbReference type="EMBL" id="MBI4920754.1"/>
    </source>
</evidence>
<accession>A0A933KY46</accession>
<feature type="transmembrane region" description="Helical" evidence="1">
    <location>
        <begin position="168"/>
        <end position="188"/>
    </location>
</feature>
<feature type="transmembrane region" description="Helical" evidence="1">
    <location>
        <begin position="270"/>
        <end position="287"/>
    </location>
</feature>
<dbReference type="Proteomes" id="UP000782610">
    <property type="component" value="Unassembled WGS sequence"/>
</dbReference>
<dbReference type="EMBL" id="JACRAF010000011">
    <property type="protein sequence ID" value="MBI4920754.1"/>
    <property type="molecule type" value="Genomic_DNA"/>
</dbReference>
<feature type="transmembrane region" description="Helical" evidence="1">
    <location>
        <begin position="21"/>
        <end position="43"/>
    </location>
</feature>
<feature type="transmembrane region" description="Helical" evidence="1">
    <location>
        <begin position="119"/>
        <end position="148"/>
    </location>
</feature>
<gene>
    <name evidence="2" type="ORF">HY834_03325</name>
</gene>
<evidence type="ECO:0000313" key="3">
    <source>
        <dbReference type="Proteomes" id="UP000782610"/>
    </source>
</evidence>
<reference evidence="2" key="1">
    <citation type="submission" date="2020-07" db="EMBL/GenBank/DDBJ databases">
        <title>Huge and variable diversity of episymbiotic CPR bacteria and DPANN archaea in groundwater ecosystems.</title>
        <authorList>
            <person name="He C.Y."/>
            <person name="Keren R."/>
            <person name="Whittaker M."/>
            <person name="Farag I.F."/>
            <person name="Doudna J."/>
            <person name="Cate J.H.D."/>
            <person name="Banfield J.F."/>
        </authorList>
    </citation>
    <scope>NUCLEOTIDE SEQUENCE</scope>
    <source>
        <strain evidence="2">NC_groundwater_1586_Pr3_B-0.1um_66_15</strain>
    </source>
</reference>
<comment type="caution">
    <text evidence="2">The sequence shown here is derived from an EMBL/GenBank/DDBJ whole genome shotgun (WGS) entry which is preliminary data.</text>
</comment>
<keyword evidence="1" id="KW-0812">Transmembrane</keyword>
<organism evidence="2 3">
    <name type="scientific">Devosia nanyangense</name>
    <dbReference type="NCBI Taxonomy" id="1228055"/>
    <lineage>
        <taxon>Bacteria</taxon>
        <taxon>Pseudomonadati</taxon>
        <taxon>Pseudomonadota</taxon>
        <taxon>Alphaproteobacteria</taxon>
        <taxon>Hyphomicrobiales</taxon>
        <taxon>Devosiaceae</taxon>
        <taxon>Devosia</taxon>
    </lineage>
</organism>
<feature type="transmembrane region" description="Helical" evidence="1">
    <location>
        <begin position="200"/>
        <end position="220"/>
    </location>
</feature>
<sequence length="296" mass="33249">MLSLKSWRALLVREYLEHRVAFLYFPLGIVLLLALSAASALGFNKIRFMHEFAMPSGLKVFELGYLVLFALWFAYLAVTQFFYFGDAFSADRRNNSMFFWKSMPVTDLKMLASKYLTGALLFPAIIVVIAAVTGLMFYLFVAVATMVYPGLILPLPLTALGSFGQITAFAVVHLVLSLLWYAPFLAWVGGLSTVFGRWSLPLAFVIPGLIVVVENIALFGTGPRGGYVWGYLSQRWHYGLGEMDYGQIAVTTAPFDALYFIQRLLHETDWLALVTGLVFAAAVMWLASQYRRRRIN</sequence>
<dbReference type="InterPro" id="IPR025699">
    <property type="entry name" value="ABC2_memb-like"/>
</dbReference>
<name>A0A933KY46_9HYPH</name>
<dbReference type="Pfam" id="PF13346">
    <property type="entry name" value="ABC2_membrane_5"/>
    <property type="match status" value="1"/>
</dbReference>
<keyword evidence="1" id="KW-0472">Membrane</keyword>
<feature type="transmembrane region" description="Helical" evidence="1">
    <location>
        <begin position="63"/>
        <end position="84"/>
    </location>
</feature>